<organism evidence="2 3">
    <name type="scientific">Sphaerobolus stellatus (strain SS14)</name>
    <dbReference type="NCBI Taxonomy" id="990650"/>
    <lineage>
        <taxon>Eukaryota</taxon>
        <taxon>Fungi</taxon>
        <taxon>Dikarya</taxon>
        <taxon>Basidiomycota</taxon>
        <taxon>Agaricomycotina</taxon>
        <taxon>Agaricomycetes</taxon>
        <taxon>Phallomycetidae</taxon>
        <taxon>Geastrales</taxon>
        <taxon>Sphaerobolaceae</taxon>
        <taxon>Sphaerobolus</taxon>
    </lineage>
</organism>
<dbReference type="HOGENOM" id="CLU_006824_2_1_1"/>
<dbReference type="OrthoDB" id="3052721at2759"/>
<keyword evidence="3" id="KW-1185">Reference proteome</keyword>
<keyword evidence="1" id="KW-0175">Coiled coil</keyword>
<evidence type="ECO:0000313" key="3">
    <source>
        <dbReference type="Proteomes" id="UP000054279"/>
    </source>
</evidence>
<evidence type="ECO:0000313" key="2">
    <source>
        <dbReference type="EMBL" id="KIJ34068.1"/>
    </source>
</evidence>
<feature type="coiled-coil region" evidence="1">
    <location>
        <begin position="485"/>
        <end position="512"/>
    </location>
</feature>
<dbReference type="AlphaFoldDB" id="A0A0C9TUP0"/>
<protein>
    <submittedName>
        <fullName evidence="2">Unplaced genomic scaffold SPHSTscaffold_129, whole genome shotgun sequence</fullName>
    </submittedName>
</protein>
<evidence type="ECO:0000256" key="1">
    <source>
        <dbReference type="SAM" id="Coils"/>
    </source>
</evidence>
<proteinExistence type="predicted"/>
<sequence length="520" mass="58418">MAKAGSHEAWNTLLPDAKAELHSTAYLEVCEELGETEFQNLSLHERELASFFAWAGFCMHKELNTVKGGYTAMSKHWEMIGIDGPIMLPNKDAAAAITGGVEPEKPSQGGAVKATSLAGGIFNHKDDKKGEQDNIRYAFEATFGFPLNFPDTNNTWYQSHCQAAAELLVHLNFYRDYFNIMKDRKESRTHNHMEKNLQMVLEDLPTISKLCVLALFLLSISYPYMRIVRGEDSENLNVLDMGPTHQTVEVHMEKIIANPAVLLSSGAQFAEATLDGNLWVRSEVMYAIWKLAPNLLHLESLTVAFFTGALETWRRFTAEYAPGGLIATASPSLHAIAWMPTTNDVNEGALGSRRVVRRSLPKATELTLNAYQRYRWNKTGIFIRSLSETKLKFLRKRAHFLQSLQLQKKVRIAQANYGKSIVKNKWAQDAVRLEKKQKQAKVLSAVIPITSLSILEKSALKVPDLDLQLSWHRQFNLGLAKKTALRNKSSKVAELRKAIEQLNDNADMEKILAEYSPSGV</sequence>
<dbReference type="EMBL" id="KN837204">
    <property type="protein sequence ID" value="KIJ34068.1"/>
    <property type="molecule type" value="Genomic_DNA"/>
</dbReference>
<dbReference type="Proteomes" id="UP000054279">
    <property type="component" value="Unassembled WGS sequence"/>
</dbReference>
<reference evidence="2 3" key="1">
    <citation type="submission" date="2014-06" db="EMBL/GenBank/DDBJ databases">
        <title>Evolutionary Origins and Diversification of the Mycorrhizal Mutualists.</title>
        <authorList>
            <consortium name="DOE Joint Genome Institute"/>
            <consortium name="Mycorrhizal Genomics Consortium"/>
            <person name="Kohler A."/>
            <person name="Kuo A."/>
            <person name="Nagy L.G."/>
            <person name="Floudas D."/>
            <person name="Copeland A."/>
            <person name="Barry K.W."/>
            <person name="Cichocki N."/>
            <person name="Veneault-Fourrey C."/>
            <person name="LaButti K."/>
            <person name="Lindquist E.A."/>
            <person name="Lipzen A."/>
            <person name="Lundell T."/>
            <person name="Morin E."/>
            <person name="Murat C."/>
            <person name="Riley R."/>
            <person name="Ohm R."/>
            <person name="Sun H."/>
            <person name="Tunlid A."/>
            <person name="Henrissat B."/>
            <person name="Grigoriev I.V."/>
            <person name="Hibbett D.S."/>
            <person name="Martin F."/>
        </authorList>
    </citation>
    <scope>NUCLEOTIDE SEQUENCE [LARGE SCALE GENOMIC DNA]</scope>
    <source>
        <strain evidence="2 3">SS14</strain>
    </source>
</reference>
<name>A0A0C9TUP0_SPHS4</name>
<gene>
    <name evidence="2" type="ORF">M422DRAFT_263860</name>
</gene>
<accession>A0A0C9TUP0</accession>